<dbReference type="PANTHER" id="PTHR42847">
    <property type="entry name" value="ALKANESULFONATE MONOOXYGENASE"/>
    <property type="match status" value="1"/>
</dbReference>
<dbReference type="Gene3D" id="3.20.20.30">
    <property type="entry name" value="Luciferase-like domain"/>
    <property type="match status" value="1"/>
</dbReference>
<comment type="caution">
    <text evidence="6">The sequence shown here is derived from an EMBL/GenBank/DDBJ whole genome shotgun (WGS) entry which is preliminary data.</text>
</comment>
<dbReference type="GO" id="GO:0046306">
    <property type="term" value="P:alkanesulfonate catabolic process"/>
    <property type="evidence" value="ECO:0007669"/>
    <property type="project" value="TreeGrafter"/>
</dbReference>
<dbReference type="InterPro" id="IPR036661">
    <property type="entry name" value="Luciferase-like_sf"/>
</dbReference>
<evidence type="ECO:0000256" key="2">
    <source>
        <dbReference type="ARBA" id="ARBA00022643"/>
    </source>
</evidence>
<dbReference type="Proteomes" id="UP000297776">
    <property type="component" value="Unassembled WGS sequence"/>
</dbReference>
<gene>
    <name evidence="6" type="ORF">E2626_13200</name>
</gene>
<evidence type="ECO:0000256" key="4">
    <source>
        <dbReference type="ARBA" id="ARBA00023033"/>
    </source>
</evidence>
<dbReference type="PANTHER" id="PTHR42847:SF4">
    <property type="entry name" value="ALKANESULFONATE MONOOXYGENASE-RELATED"/>
    <property type="match status" value="1"/>
</dbReference>
<dbReference type="GO" id="GO:0008726">
    <property type="term" value="F:alkanesulfonate monooxygenase activity"/>
    <property type="evidence" value="ECO:0007669"/>
    <property type="project" value="TreeGrafter"/>
</dbReference>
<dbReference type="Pfam" id="PF00296">
    <property type="entry name" value="Bac_luciferase"/>
    <property type="match status" value="1"/>
</dbReference>
<dbReference type="InterPro" id="IPR050172">
    <property type="entry name" value="SsuD_RutA_monooxygenase"/>
</dbReference>
<dbReference type="RefSeq" id="WP_134382252.1">
    <property type="nucleotide sequence ID" value="NZ_SORX01000008.1"/>
</dbReference>
<accession>A0A4Y8LAQ5</accession>
<dbReference type="EMBL" id="SORX01000008">
    <property type="protein sequence ID" value="TFD99735.1"/>
    <property type="molecule type" value="Genomic_DNA"/>
</dbReference>
<evidence type="ECO:0000256" key="1">
    <source>
        <dbReference type="ARBA" id="ARBA00022630"/>
    </source>
</evidence>
<evidence type="ECO:0000313" key="6">
    <source>
        <dbReference type="EMBL" id="TFD99735.1"/>
    </source>
</evidence>
<keyword evidence="2" id="KW-0288">FMN</keyword>
<dbReference type="CDD" id="cd01094">
    <property type="entry name" value="Alkanesulfonate_monoxygenase"/>
    <property type="match status" value="1"/>
</dbReference>
<keyword evidence="4" id="KW-0503">Monooxygenase</keyword>
<dbReference type="InterPro" id="IPR011251">
    <property type="entry name" value="Luciferase-like_dom"/>
</dbReference>
<keyword evidence="3" id="KW-0560">Oxidoreductase</keyword>
<protein>
    <submittedName>
        <fullName evidence="6">LLM class flavin-dependent oxidoreductase</fullName>
    </submittedName>
</protein>
<proteinExistence type="predicted"/>
<evidence type="ECO:0000313" key="7">
    <source>
        <dbReference type="Proteomes" id="UP000297776"/>
    </source>
</evidence>
<dbReference type="SUPFAM" id="SSF51679">
    <property type="entry name" value="Bacterial luciferase-like"/>
    <property type="match status" value="1"/>
</dbReference>
<dbReference type="OrthoDB" id="3265338at2"/>
<organism evidence="6 7">
    <name type="scientific">Jeotgalibacillus salarius</name>
    <dbReference type="NCBI Taxonomy" id="546023"/>
    <lineage>
        <taxon>Bacteria</taxon>
        <taxon>Bacillati</taxon>
        <taxon>Bacillota</taxon>
        <taxon>Bacilli</taxon>
        <taxon>Bacillales</taxon>
        <taxon>Caryophanaceae</taxon>
        <taxon>Jeotgalibacillus</taxon>
    </lineage>
</organism>
<reference evidence="6 7" key="1">
    <citation type="submission" date="2019-03" db="EMBL/GenBank/DDBJ databases">
        <authorList>
            <person name="Yang Y."/>
        </authorList>
    </citation>
    <scope>NUCLEOTIDE SEQUENCE [LARGE SCALE GENOMIC DNA]</scope>
    <source>
        <strain evidence="6 7">ASL-1</strain>
    </source>
</reference>
<keyword evidence="1" id="KW-0285">Flavoprotein</keyword>
<evidence type="ECO:0000256" key="3">
    <source>
        <dbReference type="ARBA" id="ARBA00023002"/>
    </source>
</evidence>
<sequence length="352" mass="39970">MKYGFWLPIFGGWLRNVEDENMPPTFDYAKKVTQSAEMWGYDTTLIAELYLNDIKGPERDSIEAWSTAAALAAVTEKIEIMTAVRPGFHNPAIAAKMASNIDHISNGRFTLNVVSAWWAEEAKQYGGAFTEHDERYERTDEFLTVLKGLWSEDTFSFKGKYYDIENTKLEPKPVQRPNPILYAGGESPRGKQSIVENCDSYVMHGGTLEEIEAKISDMKTRRAAADKESFGSFGMAAFIICRDTEEEVQAELERITDVKDVSGYAGYNDFVSKSQLEQQVKLMDYSVSNRGLRPNLIGTPEQIAERIVAFENVGLDLLLLQFSPQLEEMKRFSEKVMPLVEKKRKLQHELNI</sequence>
<dbReference type="AlphaFoldDB" id="A0A4Y8LAQ5"/>
<feature type="domain" description="Luciferase-like" evidence="5">
    <location>
        <begin position="3"/>
        <end position="316"/>
    </location>
</feature>
<evidence type="ECO:0000259" key="5">
    <source>
        <dbReference type="Pfam" id="PF00296"/>
    </source>
</evidence>
<keyword evidence="7" id="KW-1185">Reference proteome</keyword>
<name>A0A4Y8LAQ5_9BACL</name>